<name>A0A7D4CS19_9BACT</name>
<dbReference type="NCBIfam" id="TIGR03519">
    <property type="entry name" value="T9SS_PorP_fam"/>
    <property type="match status" value="1"/>
</dbReference>
<organism evidence="2 3">
    <name type="scientific">Tenuifilum thalassicum</name>
    <dbReference type="NCBI Taxonomy" id="2590900"/>
    <lineage>
        <taxon>Bacteria</taxon>
        <taxon>Pseudomonadati</taxon>
        <taxon>Bacteroidota</taxon>
        <taxon>Bacteroidia</taxon>
        <taxon>Bacteroidales</taxon>
        <taxon>Tenuifilaceae</taxon>
        <taxon>Tenuifilum</taxon>
    </lineage>
</organism>
<protein>
    <submittedName>
        <fullName evidence="2">Type IX secretion system membrane protein PorP/SprF</fullName>
    </submittedName>
</protein>
<dbReference type="RefSeq" id="WP_173075244.1">
    <property type="nucleotide sequence ID" value="NZ_CP041345.1"/>
</dbReference>
<sequence length="328" mass="37672">MNFIKRYIFLFSFPFLCITVNAQDVQFTQFYANPLYLSPSFTGGVVGYRVVANYRNQWTFVPGTYNTFSLSWDHNSPAFRSGFGIIAMRDQAGDGNLANTRVGALYSYDITPHPDWHIRPGLSFSLQQISIDFSKLVFSDQLTSTPMPPTSVTQPGKDAVWDIDVSSSILAYSDNMWIGVTWDHMLKPVATFYDDNARVPHKFTFHGGYRYITKGFLLSRIEESITFAFNYRIQDIYRQLDIGMYFFSQPLSFGVWWRGMPKNSVGRRIDALAFLVGYKWEQISVGYSYDFTISRLGLSSGGSHELSLIYEFKLRPKKHWKAIPCPTF</sequence>
<accession>A0A7D4CS19</accession>
<dbReference type="EMBL" id="CP041345">
    <property type="protein sequence ID" value="QKG80485.1"/>
    <property type="molecule type" value="Genomic_DNA"/>
</dbReference>
<keyword evidence="1" id="KW-0732">Signal</keyword>
<keyword evidence="3" id="KW-1185">Reference proteome</keyword>
<dbReference type="Proteomes" id="UP000500961">
    <property type="component" value="Chromosome"/>
</dbReference>
<dbReference type="AlphaFoldDB" id="A0A7D4CS19"/>
<proteinExistence type="predicted"/>
<dbReference type="KEGG" id="ttz:FHG85_09475"/>
<evidence type="ECO:0000256" key="1">
    <source>
        <dbReference type="SAM" id="SignalP"/>
    </source>
</evidence>
<gene>
    <name evidence="2" type="ORF">FHG85_09475</name>
</gene>
<evidence type="ECO:0000313" key="3">
    <source>
        <dbReference type="Proteomes" id="UP000500961"/>
    </source>
</evidence>
<evidence type="ECO:0000313" key="2">
    <source>
        <dbReference type="EMBL" id="QKG80485.1"/>
    </source>
</evidence>
<dbReference type="InterPro" id="IPR019861">
    <property type="entry name" value="PorP/SprF_Bacteroidetes"/>
</dbReference>
<reference evidence="2 3" key="1">
    <citation type="submission" date="2019-07" db="EMBL/GenBank/DDBJ databases">
        <title>Thalassofilum flectens gen. nov., sp. nov., a novel moderate thermophilic anaerobe from a shallow sea hot spring in Kunashir Island (Russia), representing a new family in the order Bacteroidales, and proposal of Thalassofilacea fam. nov.</title>
        <authorList>
            <person name="Kochetkova T.V."/>
            <person name="Podosokorskaya O.A."/>
            <person name="Novikov A."/>
            <person name="Elcheninov A.G."/>
            <person name="Toshchakov S.V."/>
            <person name="Kublanov I.V."/>
        </authorList>
    </citation>
    <scope>NUCLEOTIDE SEQUENCE [LARGE SCALE GENOMIC DNA]</scope>
    <source>
        <strain evidence="2 3">38-H</strain>
    </source>
</reference>
<feature type="signal peptide" evidence="1">
    <location>
        <begin position="1"/>
        <end position="22"/>
    </location>
</feature>
<dbReference type="Pfam" id="PF11751">
    <property type="entry name" value="PorP_SprF"/>
    <property type="match status" value="1"/>
</dbReference>
<feature type="chain" id="PRO_5029471309" evidence="1">
    <location>
        <begin position="23"/>
        <end position="328"/>
    </location>
</feature>